<dbReference type="PROSITE" id="PS00233">
    <property type="entry name" value="CHIT_BIND_RR_1"/>
    <property type="match status" value="1"/>
</dbReference>
<keyword evidence="5" id="KW-1185">Reference proteome</keyword>
<feature type="signal peptide" evidence="3">
    <location>
        <begin position="1"/>
        <end position="16"/>
    </location>
</feature>
<dbReference type="InterPro" id="IPR031311">
    <property type="entry name" value="CHIT_BIND_RR_consensus"/>
</dbReference>
<dbReference type="GO" id="GO:0008010">
    <property type="term" value="F:structural constituent of chitin-based larval cuticle"/>
    <property type="evidence" value="ECO:0007669"/>
    <property type="project" value="TreeGrafter"/>
</dbReference>
<name>A0AAV8YSB5_9CUCU</name>
<dbReference type="Pfam" id="PF00379">
    <property type="entry name" value="Chitin_bind_4"/>
    <property type="match status" value="1"/>
</dbReference>
<evidence type="ECO:0000256" key="1">
    <source>
        <dbReference type="ARBA" id="ARBA00022460"/>
    </source>
</evidence>
<sequence>MLKLAIFCACVAVCLAASPRDYLYYNSPYRHYNILRLDNDIYPDNSYRYAYDTENGISAEETGQQTIAGNSEATLAQGSYRYTSPEGVPVQVQYVANENGYQPASNVLPTSPPNTPSDS</sequence>
<comment type="caution">
    <text evidence="4">The sequence shown here is derived from an EMBL/GenBank/DDBJ whole genome shotgun (WGS) entry which is preliminary data.</text>
</comment>
<organism evidence="4 5">
    <name type="scientific">Aromia moschata</name>
    <dbReference type="NCBI Taxonomy" id="1265417"/>
    <lineage>
        <taxon>Eukaryota</taxon>
        <taxon>Metazoa</taxon>
        <taxon>Ecdysozoa</taxon>
        <taxon>Arthropoda</taxon>
        <taxon>Hexapoda</taxon>
        <taxon>Insecta</taxon>
        <taxon>Pterygota</taxon>
        <taxon>Neoptera</taxon>
        <taxon>Endopterygota</taxon>
        <taxon>Coleoptera</taxon>
        <taxon>Polyphaga</taxon>
        <taxon>Cucujiformia</taxon>
        <taxon>Chrysomeloidea</taxon>
        <taxon>Cerambycidae</taxon>
        <taxon>Cerambycinae</taxon>
        <taxon>Callichromatini</taxon>
        <taxon>Aromia</taxon>
    </lineage>
</organism>
<dbReference type="Proteomes" id="UP001162162">
    <property type="component" value="Unassembled WGS sequence"/>
</dbReference>
<gene>
    <name evidence="4" type="ORF">NQ318_011119</name>
</gene>
<dbReference type="EMBL" id="JAPWTK010000048">
    <property type="protein sequence ID" value="KAJ8954443.1"/>
    <property type="molecule type" value="Genomic_DNA"/>
</dbReference>
<evidence type="ECO:0000313" key="4">
    <source>
        <dbReference type="EMBL" id="KAJ8954443.1"/>
    </source>
</evidence>
<evidence type="ECO:0000313" key="5">
    <source>
        <dbReference type="Proteomes" id="UP001162162"/>
    </source>
</evidence>
<dbReference type="AlphaFoldDB" id="A0AAV8YSB5"/>
<dbReference type="PROSITE" id="PS51155">
    <property type="entry name" value="CHIT_BIND_RR_2"/>
    <property type="match status" value="1"/>
</dbReference>
<evidence type="ECO:0000256" key="3">
    <source>
        <dbReference type="SAM" id="SignalP"/>
    </source>
</evidence>
<keyword evidence="1 2" id="KW-0193">Cuticle</keyword>
<evidence type="ECO:0000256" key="2">
    <source>
        <dbReference type="PROSITE-ProRule" id="PRU00497"/>
    </source>
</evidence>
<dbReference type="PANTHER" id="PTHR10380">
    <property type="entry name" value="CUTICLE PROTEIN"/>
    <property type="match status" value="1"/>
</dbReference>
<dbReference type="InterPro" id="IPR050468">
    <property type="entry name" value="Cuticle_Struct_Prot"/>
</dbReference>
<dbReference type="PANTHER" id="PTHR10380:SF241">
    <property type="entry name" value="CUTICULAR PROTEIN 47EG-RELATED"/>
    <property type="match status" value="1"/>
</dbReference>
<keyword evidence="3" id="KW-0732">Signal</keyword>
<accession>A0AAV8YSB5</accession>
<dbReference type="InterPro" id="IPR000618">
    <property type="entry name" value="Insect_cuticle"/>
</dbReference>
<proteinExistence type="predicted"/>
<dbReference type="PRINTS" id="PR00947">
    <property type="entry name" value="CUTICLE"/>
</dbReference>
<reference evidence="4" key="1">
    <citation type="journal article" date="2023" name="Insect Mol. Biol.">
        <title>Genome sequencing provides insights into the evolution of gene families encoding plant cell wall-degrading enzymes in longhorned beetles.</title>
        <authorList>
            <person name="Shin N.R."/>
            <person name="Okamura Y."/>
            <person name="Kirsch R."/>
            <person name="Pauchet Y."/>
        </authorList>
    </citation>
    <scope>NUCLEOTIDE SEQUENCE</scope>
    <source>
        <strain evidence="4">AMC_N1</strain>
    </source>
</reference>
<protein>
    <submittedName>
        <fullName evidence="4">Uncharacterized protein</fullName>
    </submittedName>
</protein>
<dbReference type="GO" id="GO:0062129">
    <property type="term" value="C:chitin-based extracellular matrix"/>
    <property type="evidence" value="ECO:0007669"/>
    <property type="project" value="TreeGrafter"/>
</dbReference>
<feature type="chain" id="PRO_5043720603" evidence="3">
    <location>
        <begin position="17"/>
        <end position="119"/>
    </location>
</feature>